<dbReference type="PRINTS" id="PR01042">
    <property type="entry name" value="TRNASYNTHASP"/>
</dbReference>
<comment type="similarity">
    <text evidence="2">Belongs to the class-II aminoacyl-tRNA synthetase family. Type 2 subfamily.</text>
</comment>
<dbReference type="GO" id="GO:0003723">
    <property type="term" value="F:RNA binding"/>
    <property type="evidence" value="ECO:0007669"/>
    <property type="project" value="TreeGrafter"/>
</dbReference>
<comment type="subcellular location">
    <subcellularLocation>
        <location evidence="1">Cytoplasm</location>
    </subcellularLocation>
</comment>
<organism evidence="10">
    <name type="scientific">bioreactor metagenome</name>
    <dbReference type="NCBI Taxonomy" id="1076179"/>
    <lineage>
        <taxon>unclassified sequences</taxon>
        <taxon>metagenomes</taxon>
        <taxon>ecological metagenomes</taxon>
    </lineage>
</organism>
<dbReference type="InterPro" id="IPR045864">
    <property type="entry name" value="aa-tRNA-synth_II/BPL/LPL"/>
</dbReference>
<evidence type="ECO:0000256" key="2">
    <source>
        <dbReference type="ARBA" id="ARBA00005312"/>
    </source>
</evidence>
<dbReference type="GO" id="GO:0017101">
    <property type="term" value="C:aminoacyl-tRNA synthetase multienzyme complex"/>
    <property type="evidence" value="ECO:0007669"/>
    <property type="project" value="TreeGrafter"/>
</dbReference>
<dbReference type="EMBL" id="VSSQ01048244">
    <property type="protein sequence ID" value="MPN02292.1"/>
    <property type="molecule type" value="Genomic_DNA"/>
</dbReference>
<evidence type="ECO:0000256" key="7">
    <source>
        <dbReference type="ARBA" id="ARBA00022917"/>
    </source>
</evidence>
<dbReference type="GO" id="GO:0005524">
    <property type="term" value="F:ATP binding"/>
    <property type="evidence" value="ECO:0007669"/>
    <property type="project" value="UniProtKB-KW"/>
</dbReference>
<keyword evidence="8" id="KW-0030">Aminoacyl-tRNA synthetase</keyword>
<evidence type="ECO:0000256" key="5">
    <source>
        <dbReference type="ARBA" id="ARBA00022741"/>
    </source>
</evidence>
<feature type="domain" description="Aminoacyl-transfer RNA synthetases class-II family profile" evidence="9">
    <location>
        <begin position="1"/>
        <end position="121"/>
    </location>
</feature>
<evidence type="ECO:0000313" key="10">
    <source>
        <dbReference type="EMBL" id="MPN02292.1"/>
    </source>
</evidence>
<gene>
    <name evidence="10" type="primary">aspS2_9</name>
    <name evidence="10" type="ORF">SDC9_149506</name>
</gene>
<dbReference type="GO" id="GO:0006422">
    <property type="term" value="P:aspartyl-tRNA aminoacylation"/>
    <property type="evidence" value="ECO:0007669"/>
    <property type="project" value="InterPro"/>
</dbReference>
<dbReference type="InterPro" id="IPR004523">
    <property type="entry name" value="Asp-tRNA_synthase_2"/>
</dbReference>
<evidence type="ECO:0000256" key="8">
    <source>
        <dbReference type="ARBA" id="ARBA00023146"/>
    </source>
</evidence>
<comment type="caution">
    <text evidence="10">The sequence shown here is derived from an EMBL/GenBank/DDBJ whole genome shotgun (WGS) entry which is preliminary data.</text>
</comment>
<evidence type="ECO:0000256" key="3">
    <source>
        <dbReference type="ARBA" id="ARBA00022490"/>
    </source>
</evidence>
<dbReference type="GO" id="GO:0004815">
    <property type="term" value="F:aspartate-tRNA ligase activity"/>
    <property type="evidence" value="ECO:0007669"/>
    <property type="project" value="InterPro"/>
</dbReference>
<dbReference type="Pfam" id="PF00152">
    <property type="entry name" value="tRNA-synt_2"/>
    <property type="match status" value="1"/>
</dbReference>
<keyword evidence="5" id="KW-0547">Nucleotide-binding</keyword>
<dbReference type="InterPro" id="IPR004364">
    <property type="entry name" value="Aa-tRNA-synt_II"/>
</dbReference>
<keyword evidence="3" id="KW-0963">Cytoplasm</keyword>
<reference evidence="10" key="1">
    <citation type="submission" date="2019-08" db="EMBL/GenBank/DDBJ databases">
        <authorList>
            <person name="Kucharzyk K."/>
            <person name="Murdoch R.W."/>
            <person name="Higgins S."/>
            <person name="Loffler F."/>
        </authorList>
    </citation>
    <scope>NUCLEOTIDE SEQUENCE</scope>
</reference>
<evidence type="ECO:0000259" key="9">
    <source>
        <dbReference type="PROSITE" id="PS50862"/>
    </source>
</evidence>
<evidence type="ECO:0000256" key="6">
    <source>
        <dbReference type="ARBA" id="ARBA00022840"/>
    </source>
</evidence>
<dbReference type="SUPFAM" id="SSF55681">
    <property type="entry name" value="Class II aaRS and biotin synthetases"/>
    <property type="match status" value="1"/>
</dbReference>
<dbReference type="GO" id="GO:0005829">
    <property type="term" value="C:cytosol"/>
    <property type="evidence" value="ECO:0007669"/>
    <property type="project" value="TreeGrafter"/>
</dbReference>
<evidence type="ECO:0000256" key="4">
    <source>
        <dbReference type="ARBA" id="ARBA00022598"/>
    </source>
</evidence>
<dbReference type="PANTHER" id="PTHR43450:SF1">
    <property type="entry name" value="ASPARTATE--TRNA LIGASE, CYTOPLASMIC"/>
    <property type="match status" value="1"/>
</dbReference>
<evidence type="ECO:0000256" key="1">
    <source>
        <dbReference type="ARBA" id="ARBA00004496"/>
    </source>
</evidence>
<keyword evidence="4 10" id="KW-0436">Ligase</keyword>
<name>A0A645ELY1_9ZZZZ</name>
<dbReference type="InterPro" id="IPR006195">
    <property type="entry name" value="aa-tRNA-synth_II"/>
</dbReference>
<keyword evidence="6" id="KW-0067">ATP-binding</keyword>
<dbReference type="EC" id="6.1.1.23" evidence="10"/>
<protein>
    <submittedName>
        <fullName evidence="10">Aspartate--tRNA(Asp/Asn) ligase</fullName>
        <ecNumber evidence="10">6.1.1.23</ecNumber>
    </submittedName>
</protein>
<proteinExistence type="inferred from homology"/>
<dbReference type="AlphaFoldDB" id="A0A645ELY1"/>
<dbReference type="PROSITE" id="PS50862">
    <property type="entry name" value="AA_TRNA_LIGASE_II"/>
    <property type="match status" value="1"/>
</dbReference>
<keyword evidence="7" id="KW-0648">Protein biosynthesis</keyword>
<dbReference type="Gene3D" id="3.30.930.10">
    <property type="entry name" value="Bira Bifunctional Protein, Domain 2"/>
    <property type="match status" value="1"/>
</dbReference>
<accession>A0A645ELY1</accession>
<dbReference type="GO" id="GO:0050560">
    <property type="term" value="F:aspartate-tRNA(Asn) ligase activity"/>
    <property type="evidence" value="ECO:0007669"/>
    <property type="project" value="UniProtKB-EC"/>
</dbReference>
<dbReference type="InterPro" id="IPR002312">
    <property type="entry name" value="Asp/Asn-tRNA-synth_IIb"/>
</dbReference>
<dbReference type="PANTHER" id="PTHR43450">
    <property type="entry name" value="ASPARTYL-TRNA SYNTHETASE"/>
    <property type="match status" value="1"/>
</dbReference>
<sequence length="121" mass="13797">MKETGSEFVFATHYGKANRPMYTQPCADDQDVTESFDMLFRGLEMNSGAQRVHDNDILVHNIREKGLQPESFASYLEIFQYGMPPHGGFAIGAERLVCKILGLQNIREAVLFPRDRFRLTP</sequence>